<evidence type="ECO:0000256" key="1">
    <source>
        <dbReference type="SAM" id="Phobius"/>
    </source>
</evidence>
<keyword evidence="1" id="KW-0812">Transmembrane</keyword>
<reference evidence="2 3" key="1">
    <citation type="journal article" date="2011" name="Science">
        <title>The ecoresponsive genome of Daphnia pulex.</title>
        <authorList>
            <person name="Colbourne J.K."/>
            <person name="Pfrender M.E."/>
            <person name="Gilbert D."/>
            <person name="Thomas W.K."/>
            <person name="Tucker A."/>
            <person name="Oakley T.H."/>
            <person name="Tokishita S."/>
            <person name="Aerts A."/>
            <person name="Arnold G.J."/>
            <person name="Basu M.K."/>
            <person name="Bauer D.J."/>
            <person name="Caceres C.E."/>
            <person name="Carmel L."/>
            <person name="Casola C."/>
            <person name="Choi J.H."/>
            <person name="Detter J.C."/>
            <person name="Dong Q."/>
            <person name="Dusheyko S."/>
            <person name="Eads B.D."/>
            <person name="Frohlich T."/>
            <person name="Geiler-Samerotte K.A."/>
            <person name="Gerlach D."/>
            <person name="Hatcher P."/>
            <person name="Jogdeo S."/>
            <person name="Krijgsveld J."/>
            <person name="Kriventseva E.V."/>
            <person name="Kultz D."/>
            <person name="Laforsch C."/>
            <person name="Lindquist E."/>
            <person name="Lopez J."/>
            <person name="Manak J.R."/>
            <person name="Muller J."/>
            <person name="Pangilinan J."/>
            <person name="Patwardhan R.P."/>
            <person name="Pitluck S."/>
            <person name="Pritham E.J."/>
            <person name="Rechtsteiner A."/>
            <person name="Rho M."/>
            <person name="Rogozin I.B."/>
            <person name="Sakarya O."/>
            <person name="Salamov A."/>
            <person name="Schaack S."/>
            <person name="Shapiro H."/>
            <person name="Shiga Y."/>
            <person name="Skalitzky C."/>
            <person name="Smith Z."/>
            <person name="Souvorov A."/>
            <person name="Sung W."/>
            <person name="Tang Z."/>
            <person name="Tsuchiya D."/>
            <person name="Tu H."/>
            <person name="Vos H."/>
            <person name="Wang M."/>
            <person name="Wolf Y.I."/>
            <person name="Yamagata H."/>
            <person name="Yamada T."/>
            <person name="Ye Y."/>
            <person name="Shaw J.R."/>
            <person name="Andrews J."/>
            <person name="Crease T.J."/>
            <person name="Tang H."/>
            <person name="Lucas S.M."/>
            <person name="Robertson H.M."/>
            <person name="Bork P."/>
            <person name="Koonin E.V."/>
            <person name="Zdobnov E.M."/>
            <person name="Grigoriev I.V."/>
            <person name="Lynch M."/>
            <person name="Boore J.L."/>
        </authorList>
    </citation>
    <scope>NUCLEOTIDE SEQUENCE [LARGE SCALE GENOMIC DNA]</scope>
</reference>
<dbReference type="PhylomeDB" id="E9GPL7"/>
<keyword evidence="1" id="KW-1133">Transmembrane helix</keyword>
<feature type="transmembrane region" description="Helical" evidence="1">
    <location>
        <begin position="22"/>
        <end position="43"/>
    </location>
</feature>
<sequence>MDFEAEIYHQIANWSIYMAEGVFGLAAVAVAKTVIWPPLAFYLREKWDWPQSKGISRPSAELPDDKALEGMHVLISMKEAEVLADVTRKIEKKKKDLAASQSPMMGPSNDE</sequence>
<evidence type="ECO:0000313" key="2">
    <source>
        <dbReference type="EMBL" id="EFX78566.1"/>
    </source>
</evidence>
<keyword evidence="1" id="KW-0472">Membrane</keyword>
<keyword evidence="3" id="KW-1185">Reference proteome</keyword>
<dbReference type="InParanoid" id="E9GPL7"/>
<evidence type="ECO:0000313" key="3">
    <source>
        <dbReference type="Proteomes" id="UP000000305"/>
    </source>
</evidence>
<name>E9GPL7_DAPPU</name>
<dbReference type="KEGG" id="dpx:DAPPUDRAFT_105136"/>
<gene>
    <name evidence="2" type="ORF">DAPPUDRAFT_105136</name>
</gene>
<dbReference type="AlphaFoldDB" id="E9GPL7"/>
<accession>E9GPL7</accession>
<organism evidence="2 3">
    <name type="scientific">Daphnia pulex</name>
    <name type="common">Water flea</name>
    <dbReference type="NCBI Taxonomy" id="6669"/>
    <lineage>
        <taxon>Eukaryota</taxon>
        <taxon>Metazoa</taxon>
        <taxon>Ecdysozoa</taxon>
        <taxon>Arthropoda</taxon>
        <taxon>Crustacea</taxon>
        <taxon>Branchiopoda</taxon>
        <taxon>Diplostraca</taxon>
        <taxon>Cladocera</taxon>
        <taxon>Anomopoda</taxon>
        <taxon>Daphniidae</taxon>
        <taxon>Daphnia</taxon>
    </lineage>
</organism>
<proteinExistence type="predicted"/>
<dbReference type="HOGENOM" id="CLU_2160900_0_0_1"/>
<dbReference type="EMBL" id="GL732557">
    <property type="protein sequence ID" value="EFX78566.1"/>
    <property type="molecule type" value="Genomic_DNA"/>
</dbReference>
<dbReference type="Proteomes" id="UP000000305">
    <property type="component" value="Unassembled WGS sequence"/>
</dbReference>
<protein>
    <submittedName>
        <fullName evidence="2">Uncharacterized protein</fullName>
    </submittedName>
</protein>